<dbReference type="AlphaFoldDB" id="A0A387B8E8"/>
<reference evidence="5" key="1">
    <citation type="submission" date="2018-09" db="EMBL/GenBank/DDBJ databases">
        <title>Genome sequencing of strain 2DFWR-13.</title>
        <authorList>
            <person name="Heo J."/>
            <person name="Kim S.-J."/>
            <person name="Kwon S.-W."/>
        </authorList>
    </citation>
    <scope>NUCLEOTIDE SEQUENCE [LARGE SCALE GENOMIC DNA]</scope>
    <source>
        <strain evidence="5">2DFWR-13</strain>
    </source>
</reference>
<evidence type="ECO:0000256" key="2">
    <source>
        <dbReference type="SAM" id="Phobius"/>
    </source>
</evidence>
<protein>
    <recommendedName>
        <fullName evidence="3">DUF8094 domain-containing protein</fullName>
    </recommendedName>
</protein>
<dbReference type="Proteomes" id="UP000278886">
    <property type="component" value="Chromosome"/>
</dbReference>
<keyword evidence="2" id="KW-1133">Transmembrane helix</keyword>
<keyword evidence="2" id="KW-0472">Membrane</keyword>
<keyword evidence="5" id="KW-1185">Reference proteome</keyword>
<keyword evidence="2" id="KW-0812">Transmembrane</keyword>
<organism evidence="4 5">
    <name type="scientific">Protaetiibacter intestinalis</name>
    <dbReference type="NCBI Taxonomy" id="2419774"/>
    <lineage>
        <taxon>Bacteria</taxon>
        <taxon>Bacillati</taxon>
        <taxon>Actinomycetota</taxon>
        <taxon>Actinomycetes</taxon>
        <taxon>Micrococcales</taxon>
        <taxon>Microbacteriaceae</taxon>
        <taxon>Protaetiibacter</taxon>
    </lineage>
</organism>
<evidence type="ECO:0000313" key="4">
    <source>
        <dbReference type="EMBL" id="AYF98627.1"/>
    </source>
</evidence>
<dbReference type="InterPro" id="IPR058407">
    <property type="entry name" value="DUF8094"/>
</dbReference>
<dbReference type="KEGG" id="lyd:D7I47_10385"/>
<feature type="domain" description="DUF8094" evidence="3">
    <location>
        <begin position="282"/>
        <end position="571"/>
    </location>
</feature>
<name>A0A387B8E8_9MICO</name>
<evidence type="ECO:0000256" key="1">
    <source>
        <dbReference type="SAM" id="MobiDB-lite"/>
    </source>
</evidence>
<gene>
    <name evidence="4" type="ORF">D7I47_10385</name>
</gene>
<feature type="region of interest" description="Disordered" evidence="1">
    <location>
        <begin position="200"/>
        <end position="231"/>
    </location>
</feature>
<sequence length="574" mass="60259">MRFVLAIVLFVVAFVAIGLGVAQRTIFLGPDHLTATVDVDAQAPFTVLDGASLNSHDGRQMISISGSGTVFMAYGRTDDVQAWVGDASSTAVSYDADTQELVADTIAGSEATSPSPAGSDLWIQEFSGEDELVRNINVPADVSVLIASDGTAAAPGEISVTWPLDNSTPWSSPLIVAGIGALLLGLIALLWALVHARRRHGPRRKTPKMPKPPRPAQLKPAPRRPAIAAGAPVSRGRRRAFTALPLVLVGVVTLTACSADGSLGPSATPAATDAAVAEVDPPVVTERQFTRIVSEISEAVTAADEARDATAAATRLAGPALALRTANYTARGTDAAIPAVAAFPTGTVELILPQQRHEWPRVVFATVPGDADAEYAGMFVQDSPREQYKVHYLVRLTQSVPEVAPVELGSARLAPDNKLLAYTPDQLAAEYGDILINGDASEFADHFDAENDILREKFGADYKTQRRADLSTATVDFTSQVGDEEPYAFATNDTGAIVAVDLRETETVRPAEAGAAINPSGAVKALSGKTTSTKGISAQYGMQVLFYVPPVTADDQTVRVLGFTQGLVAAAEVA</sequence>
<accession>A0A387B8E8</accession>
<dbReference type="EMBL" id="CP032630">
    <property type="protein sequence ID" value="AYF98627.1"/>
    <property type="molecule type" value="Genomic_DNA"/>
</dbReference>
<evidence type="ECO:0000313" key="5">
    <source>
        <dbReference type="Proteomes" id="UP000278886"/>
    </source>
</evidence>
<feature type="transmembrane region" description="Helical" evidence="2">
    <location>
        <begin position="174"/>
        <end position="194"/>
    </location>
</feature>
<dbReference type="RefSeq" id="WP_120762974.1">
    <property type="nucleotide sequence ID" value="NZ_CP032630.1"/>
</dbReference>
<evidence type="ECO:0000259" key="3">
    <source>
        <dbReference type="Pfam" id="PF26366"/>
    </source>
</evidence>
<proteinExistence type="predicted"/>
<dbReference type="Pfam" id="PF26366">
    <property type="entry name" value="DUF8094"/>
    <property type="match status" value="1"/>
</dbReference>
<dbReference type="OrthoDB" id="3265533at2"/>